<sequence>MILNGPFRQDNLRSIFGGLVDFWSGQYHIRAKPINISIKILHFVNTSQKWSSKIFFWPLATPEPVPDFPPGKSSEWPISYQSKAHQYGYQNSSFCQYISKMVFQNIFLATGHSGTGSGFPPG</sequence>
<accession>A0A8D8KA88</accession>
<dbReference type="EMBL" id="HBUE01205344">
    <property type="protein sequence ID" value="CAG6531670.1"/>
    <property type="molecule type" value="Transcribed_RNA"/>
</dbReference>
<proteinExistence type="predicted"/>
<dbReference type="AlphaFoldDB" id="A0A8D8KA88"/>
<dbReference type="EMBL" id="HBUE01311618">
    <property type="protein sequence ID" value="CAG6583531.1"/>
    <property type="molecule type" value="Transcribed_RNA"/>
</dbReference>
<organism evidence="1">
    <name type="scientific">Culex pipiens</name>
    <name type="common">House mosquito</name>
    <dbReference type="NCBI Taxonomy" id="7175"/>
    <lineage>
        <taxon>Eukaryota</taxon>
        <taxon>Metazoa</taxon>
        <taxon>Ecdysozoa</taxon>
        <taxon>Arthropoda</taxon>
        <taxon>Hexapoda</taxon>
        <taxon>Insecta</taxon>
        <taxon>Pterygota</taxon>
        <taxon>Neoptera</taxon>
        <taxon>Endopterygota</taxon>
        <taxon>Diptera</taxon>
        <taxon>Nematocera</taxon>
        <taxon>Culicoidea</taxon>
        <taxon>Culicidae</taxon>
        <taxon>Culicinae</taxon>
        <taxon>Culicini</taxon>
        <taxon>Culex</taxon>
        <taxon>Culex</taxon>
    </lineage>
</organism>
<protein>
    <submittedName>
        <fullName evidence="1">(northern house mosquito) hypothetical protein</fullName>
    </submittedName>
</protein>
<reference evidence="1" key="1">
    <citation type="submission" date="2021-05" db="EMBL/GenBank/DDBJ databases">
        <authorList>
            <person name="Alioto T."/>
            <person name="Alioto T."/>
            <person name="Gomez Garrido J."/>
        </authorList>
    </citation>
    <scope>NUCLEOTIDE SEQUENCE</scope>
</reference>
<evidence type="ECO:0000313" key="1">
    <source>
        <dbReference type="EMBL" id="CAG6583531.1"/>
    </source>
</evidence>
<name>A0A8D8KA88_CULPI</name>